<organism evidence="2 3">
    <name type="scientific">Halostreptopolyspora alba</name>
    <dbReference type="NCBI Taxonomy" id="2487137"/>
    <lineage>
        <taxon>Bacteria</taxon>
        <taxon>Bacillati</taxon>
        <taxon>Actinomycetota</taxon>
        <taxon>Actinomycetes</taxon>
        <taxon>Streptosporangiales</taxon>
        <taxon>Nocardiopsidaceae</taxon>
        <taxon>Halostreptopolyspora</taxon>
    </lineage>
</organism>
<evidence type="ECO:0000313" key="3">
    <source>
        <dbReference type="Proteomes" id="UP000269198"/>
    </source>
</evidence>
<reference evidence="2 3" key="1">
    <citation type="submission" date="2018-11" db="EMBL/GenBank/DDBJ databases">
        <title>The genome draft of YIM 96095.</title>
        <authorList>
            <person name="Tang S.-K."/>
            <person name="Chunyu W.-X."/>
            <person name="Feng Y.-Z."/>
        </authorList>
    </citation>
    <scope>NUCLEOTIDE SEQUENCE [LARGE SCALE GENOMIC DNA]</scope>
    <source>
        <strain evidence="2 3">YIM 96095</strain>
    </source>
</reference>
<dbReference type="OrthoDB" id="3680517at2"/>
<dbReference type="InterPro" id="IPR036365">
    <property type="entry name" value="PGBD-like_sf"/>
</dbReference>
<comment type="caution">
    <text evidence="2">The sequence shown here is derived from an EMBL/GenBank/DDBJ whole genome shotgun (WGS) entry which is preliminary data.</text>
</comment>
<dbReference type="InterPro" id="IPR036366">
    <property type="entry name" value="PGBDSf"/>
</dbReference>
<protein>
    <submittedName>
        <fullName evidence="2">Peptidoglycan-binding protein</fullName>
    </submittedName>
</protein>
<dbReference type="EMBL" id="RJMB01000006">
    <property type="protein sequence ID" value="RNL85488.1"/>
    <property type="molecule type" value="Genomic_DNA"/>
</dbReference>
<proteinExistence type="predicted"/>
<accession>A0A3N0ECE4</accession>
<sequence>MTLRRRPNPATERHPVTRVPPLTVLTVKATARNRAAGFTGKGEHAMSKLRGTVTVVASGVLAAGLWAMPTPALADGPETPDDVVAAVEAAEWPVLTEGDSRWEVSVVKFLLVEYGFLDVNHANEDFDARLADSVQEYQAARGISETAEVDAETWEVLTDDLGLVRQGDSGNRVKSVQQSLISGYGYDLLLDGKFGPATRGAVVEFQSVKCIDADGIVGPITFQALITEPDDTCD</sequence>
<dbReference type="Pfam" id="PF01471">
    <property type="entry name" value="PG_binding_1"/>
    <property type="match status" value="2"/>
</dbReference>
<dbReference type="SUPFAM" id="SSF47090">
    <property type="entry name" value="PGBD-like"/>
    <property type="match status" value="2"/>
</dbReference>
<feature type="domain" description="Peptidoglycan binding-like" evidence="1">
    <location>
        <begin position="169"/>
        <end position="225"/>
    </location>
</feature>
<dbReference type="Proteomes" id="UP000269198">
    <property type="component" value="Unassembled WGS sequence"/>
</dbReference>
<name>A0A3N0ECE4_9ACTN</name>
<dbReference type="Gene3D" id="1.10.101.10">
    <property type="entry name" value="PGBD-like superfamily/PGBD"/>
    <property type="match status" value="2"/>
</dbReference>
<evidence type="ECO:0000259" key="1">
    <source>
        <dbReference type="Pfam" id="PF01471"/>
    </source>
</evidence>
<dbReference type="InterPro" id="IPR002477">
    <property type="entry name" value="Peptidoglycan-bd-like"/>
</dbReference>
<dbReference type="AlphaFoldDB" id="A0A3N0ECE4"/>
<keyword evidence="3" id="KW-1185">Reference proteome</keyword>
<gene>
    <name evidence="2" type="ORF">EFW17_08385</name>
</gene>
<evidence type="ECO:0000313" key="2">
    <source>
        <dbReference type="EMBL" id="RNL85488.1"/>
    </source>
</evidence>
<feature type="domain" description="Peptidoglycan binding-like" evidence="1">
    <location>
        <begin position="104"/>
        <end position="157"/>
    </location>
</feature>